<reference evidence="3 4" key="1">
    <citation type="journal article" date="2008" name="Nat. Biotechnol.">
        <title>Genome sequencing and analysis of the biomass-degrading fungus Trichoderma reesei (syn. Hypocrea jecorina).</title>
        <authorList>
            <person name="Martinez D."/>
            <person name="Berka R.M."/>
            <person name="Henrissat B."/>
            <person name="Saloheimo M."/>
            <person name="Arvas M."/>
            <person name="Baker S.E."/>
            <person name="Chapman J."/>
            <person name="Chertkov O."/>
            <person name="Coutinho P.M."/>
            <person name="Cullen D."/>
            <person name="Danchin E.G."/>
            <person name="Grigoriev I.V."/>
            <person name="Harris P."/>
            <person name="Jackson M."/>
            <person name="Kubicek C.P."/>
            <person name="Han C.S."/>
            <person name="Ho I."/>
            <person name="Larrondo L.F."/>
            <person name="de Leon A.L."/>
            <person name="Magnuson J.K."/>
            <person name="Merino S."/>
            <person name="Misra M."/>
            <person name="Nelson B."/>
            <person name="Putnam N."/>
            <person name="Robbertse B."/>
            <person name="Salamov A.A."/>
            <person name="Schmoll M."/>
            <person name="Terry A."/>
            <person name="Thayer N."/>
            <person name="Westerholm-Parvinen A."/>
            <person name="Schoch C.L."/>
            <person name="Yao J."/>
            <person name="Barabote R."/>
            <person name="Nelson M.A."/>
            <person name="Detter C."/>
            <person name="Bruce D."/>
            <person name="Kuske C.R."/>
            <person name="Xie G."/>
            <person name="Richardson P."/>
            <person name="Rokhsar D.S."/>
            <person name="Lucas S.M."/>
            <person name="Rubin E.M."/>
            <person name="Dunn-Coleman N."/>
            <person name="Ward M."/>
            <person name="Brettin T.S."/>
        </authorList>
    </citation>
    <scope>NUCLEOTIDE SEQUENCE [LARGE SCALE GENOMIC DNA]</scope>
    <source>
        <strain evidence="3 4">QM6a</strain>
    </source>
</reference>
<dbReference type="RefSeq" id="XP_006962753.1">
    <property type="nucleotide sequence ID" value="XM_006962691.1"/>
</dbReference>
<feature type="compositionally biased region" description="Low complexity" evidence="1">
    <location>
        <begin position="244"/>
        <end position="256"/>
    </location>
</feature>
<dbReference type="Pfam" id="PF02205">
    <property type="entry name" value="WH2"/>
    <property type="match status" value="1"/>
</dbReference>
<protein>
    <submittedName>
        <fullName evidence="3">Predicted protein</fullName>
    </submittedName>
</protein>
<feature type="region of interest" description="Disordered" evidence="1">
    <location>
        <begin position="42"/>
        <end position="81"/>
    </location>
</feature>
<accession>G0RCG7</accession>
<keyword evidence="4" id="KW-1185">Reference proteome</keyword>
<dbReference type="HOGENOM" id="CLU_635475_0_0_1"/>
<proteinExistence type="predicted"/>
<feature type="domain" description="WH2" evidence="2">
    <location>
        <begin position="136"/>
        <end position="153"/>
    </location>
</feature>
<feature type="compositionally biased region" description="Low complexity" evidence="1">
    <location>
        <begin position="159"/>
        <end position="186"/>
    </location>
</feature>
<dbReference type="PROSITE" id="PS51082">
    <property type="entry name" value="WH2"/>
    <property type="match status" value="1"/>
</dbReference>
<dbReference type="GO" id="GO:0003779">
    <property type="term" value="F:actin binding"/>
    <property type="evidence" value="ECO:0007669"/>
    <property type="project" value="InterPro"/>
</dbReference>
<gene>
    <name evidence="3" type="ORF">TRIREDRAFT_120458</name>
</gene>
<dbReference type="eggNOG" id="KOG4462">
    <property type="taxonomic scope" value="Eukaryota"/>
</dbReference>
<name>G0RCG7_HYPJQ</name>
<feature type="region of interest" description="Disordered" evidence="1">
    <location>
        <begin position="244"/>
        <end position="295"/>
    </location>
</feature>
<feature type="compositionally biased region" description="Low complexity" evidence="1">
    <location>
        <begin position="371"/>
        <end position="393"/>
    </location>
</feature>
<feature type="non-terminal residue" evidence="3">
    <location>
        <position position="1"/>
    </location>
</feature>
<dbReference type="KEGG" id="tre:TRIREDRAFT_120458"/>
<feature type="compositionally biased region" description="Polar residues" evidence="1">
    <location>
        <begin position="194"/>
        <end position="203"/>
    </location>
</feature>
<dbReference type="VEuPathDB" id="FungiDB:TRIREDRAFT_120458"/>
<feature type="region of interest" description="Disordered" evidence="1">
    <location>
        <begin position="152"/>
        <end position="210"/>
    </location>
</feature>
<dbReference type="GeneID" id="18482884"/>
<evidence type="ECO:0000313" key="3">
    <source>
        <dbReference type="EMBL" id="EGR51223.1"/>
    </source>
</evidence>
<dbReference type="Proteomes" id="UP000008984">
    <property type="component" value="Unassembled WGS sequence"/>
</dbReference>
<dbReference type="OrthoDB" id="2430277at2759"/>
<dbReference type="InterPro" id="IPR003124">
    <property type="entry name" value="WH2_dom"/>
</dbReference>
<feature type="compositionally biased region" description="Low complexity" evidence="1">
    <location>
        <begin position="263"/>
        <end position="295"/>
    </location>
</feature>
<sequence>RPETAFTSCQPTATGAIVAFLHLCDSPASPLGYTLRAVPIQLQPVDQPRPTPCTRPRPASPSRPAPRHPGTEANDGRFHDISTRAREPTLPCLLLLRRRRRRRCPGLEESPLRPRLLQEEPQAASPVVHRQVQEAESNALLADINKGKALRKAVTNDRSAPAIAKSSSSSGPAIGGAPPVPALALAPPVPGNRARSNSDQKSAPQDRGRLVPLRLREGPVAFGPPCAILCRAETAGRRCASYSGARASHSSSGRSSGFEEDQGAAAADWEEAASTADVSQALGQGHAASSGSSSAGPVFSCACASRSSRSSTTTASVLGTSSRITTPSAAASSSICGSCTARGAAAAPAFCRTAVTFTFISSSSTTAAAATSTPWGGPFSSPSSSTASFSPVTPQRPSRASIQRVISSPYHARPQHIHLDLEWRRFFGEPAS</sequence>
<organism evidence="4">
    <name type="scientific">Hypocrea jecorina (strain QM6a)</name>
    <name type="common">Trichoderma reesei</name>
    <dbReference type="NCBI Taxonomy" id="431241"/>
    <lineage>
        <taxon>Eukaryota</taxon>
        <taxon>Fungi</taxon>
        <taxon>Dikarya</taxon>
        <taxon>Ascomycota</taxon>
        <taxon>Pezizomycotina</taxon>
        <taxon>Sordariomycetes</taxon>
        <taxon>Hypocreomycetidae</taxon>
        <taxon>Hypocreales</taxon>
        <taxon>Hypocreaceae</taxon>
        <taxon>Trichoderma</taxon>
    </lineage>
</organism>
<dbReference type="AlphaFoldDB" id="G0RCG7"/>
<evidence type="ECO:0000313" key="4">
    <source>
        <dbReference type="Proteomes" id="UP000008984"/>
    </source>
</evidence>
<evidence type="ECO:0000259" key="2">
    <source>
        <dbReference type="PROSITE" id="PS51082"/>
    </source>
</evidence>
<dbReference type="EMBL" id="GL985058">
    <property type="protein sequence ID" value="EGR51223.1"/>
    <property type="molecule type" value="Genomic_DNA"/>
</dbReference>
<feature type="compositionally biased region" description="Pro residues" evidence="1">
    <location>
        <begin position="47"/>
        <end position="64"/>
    </location>
</feature>
<evidence type="ECO:0000256" key="1">
    <source>
        <dbReference type="SAM" id="MobiDB-lite"/>
    </source>
</evidence>
<feature type="region of interest" description="Disordered" evidence="1">
    <location>
        <begin position="371"/>
        <end position="397"/>
    </location>
</feature>